<evidence type="ECO:0000259" key="1">
    <source>
        <dbReference type="Pfam" id="PF07411"/>
    </source>
</evidence>
<evidence type="ECO:0000313" key="3">
    <source>
        <dbReference type="Proteomes" id="UP000471501"/>
    </source>
</evidence>
<protein>
    <submittedName>
        <fullName evidence="2">DUF1508 domain-containing protein</fullName>
    </submittedName>
</protein>
<dbReference type="InterPro" id="IPR010879">
    <property type="entry name" value="DUF1508"/>
</dbReference>
<dbReference type="InterPro" id="IPR051141">
    <property type="entry name" value="UPF0339_domain"/>
</dbReference>
<dbReference type="Pfam" id="PF07411">
    <property type="entry name" value="DUF1508"/>
    <property type="match status" value="2"/>
</dbReference>
<dbReference type="PANTHER" id="PTHR40606:SF1">
    <property type="entry name" value="UPF0339 PROTEIN YEGP"/>
    <property type="match status" value="1"/>
</dbReference>
<dbReference type="InterPro" id="IPR036913">
    <property type="entry name" value="YegP-like_sf"/>
</dbReference>
<feature type="domain" description="DUF1508" evidence="1">
    <location>
        <begin position="63"/>
        <end position="107"/>
    </location>
</feature>
<dbReference type="RefSeq" id="WP_160373000.1">
    <property type="nucleotide sequence ID" value="NZ_WSTB01000001.1"/>
</dbReference>
<name>A0A6I4NKG7_9FLAO</name>
<dbReference type="AlphaFoldDB" id="A0A6I4NKG7"/>
<sequence>MEKFIITRMATGEFEFVLKNENDLIILKSLPYMEKANCYNAINRVKLYSQKEDRFVKKENPTGKYYFNIKGGNGLVIAISRLYDNTQERDIEIQYVKTIAPHTAIIDQMTYKINCKKNK</sequence>
<dbReference type="SUPFAM" id="SSF160113">
    <property type="entry name" value="YegP-like"/>
    <property type="match status" value="2"/>
</dbReference>
<keyword evidence="3" id="KW-1185">Reference proteome</keyword>
<reference evidence="2 3" key="1">
    <citation type="submission" date="2019-12" db="EMBL/GenBank/DDBJ databases">
        <authorList>
            <person name="Kim Y.S."/>
        </authorList>
    </citation>
    <scope>NUCLEOTIDE SEQUENCE [LARGE SCALE GENOMIC DNA]</scope>
    <source>
        <strain evidence="2 3">GA093</strain>
    </source>
</reference>
<organism evidence="2 3">
    <name type="scientific">Flavobacterium hydrocarbonoxydans</name>
    <dbReference type="NCBI Taxonomy" id="2683249"/>
    <lineage>
        <taxon>Bacteria</taxon>
        <taxon>Pseudomonadati</taxon>
        <taxon>Bacteroidota</taxon>
        <taxon>Flavobacteriia</taxon>
        <taxon>Flavobacteriales</taxon>
        <taxon>Flavobacteriaceae</taxon>
        <taxon>Flavobacterium</taxon>
    </lineage>
</organism>
<evidence type="ECO:0000313" key="2">
    <source>
        <dbReference type="EMBL" id="MWB93075.1"/>
    </source>
</evidence>
<gene>
    <name evidence="2" type="ORF">GON26_01770</name>
</gene>
<dbReference type="Proteomes" id="UP000471501">
    <property type="component" value="Unassembled WGS sequence"/>
</dbReference>
<accession>A0A6I4NKG7</accession>
<dbReference type="Gene3D" id="2.30.29.80">
    <property type="match status" value="1"/>
</dbReference>
<proteinExistence type="predicted"/>
<dbReference type="PANTHER" id="PTHR40606">
    <property type="match status" value="1"/>
</dbReference>
<comment type="caution">
    <text evidence="2">The sequence shown here is derived from an EMBL/GenBank/DDBJ whole genome shotgun (WGS) entry which is preliminary data.</text>
</comment>
<feature type="domain" description="DUF1508" evidence="1">
    <location>
        <begin position="12"/>
        <end position="53"/>
    </location>
</feature>
<dbReference type="EMBL" id="WSTB01000001">
    <property type="protein sequence ID" value="MWB93075.1"/>
    <property type="molecule type" value="Genomic_DNA"/>
</dbReference>